<dbReference type="InterPro" id="IPR001623">
    <property type="entry name" value="DnaJ_domain"/>
</dbReference>
<dbReference type="Pfam" id="PF00226">
    <property type="entry name" value="DnaJ"/>
    <property type="match status" value="1"/>
</dbReference>
<evidence type="ECO:0000256" key="3">
    <source>
        <dbReference type="ARBA" id="ARBA00022989"/>
    </source>
</evidence>
<dbReference type="PANTHER" id="PTHR44653">
    <property type="entry name" value="DNAJ HOMOLOG SUBFAMILY C MEMBER 1"/>
    <property type="match status" value="1"/>
</dbReference>
<comment type="caution">
    <text evidence="9">The sequence shown here is derived from an EMBL/GenBank/DDBJ whole genome shotgun (WGS) entry which is preliminary data.</text>
</comment>
<evidence type="ECO:0000256" key="5">
    <source>
        <dbReference type="ARBA" id="ARBA00037847"/>
    </source>
</evidence>
<organism evidence="9 10">
    <name type="scientific">Mycena chlorophos</name>
    <name type="common">Agaric fungus</name>
    <name type="synonym">Agaricus chlorophos</name>
    <dbReference type="NCBI Taxonomy" id="658473"/>
    <lineage>
        <taxon>Eukaryota</taxon>
        <taxon>Fungi</taxon>
        <taxon>Dikarya</taxon>
        <taxon>Basidiomycota</taxon>
        <taxon>Agaricomycotina</taxon>
        <taxon>Agaricomycetes</taxon>
        <taxon>Agaricomycetidae</taxon>
        <taxon>Agaricales</taxon>
        <taxon>Marasmiineae</taxon>
        <taxon>Mycenaceae</taxon>
        <taxon>Mycena</taxon>
    </lineage>
</organism>
<feature type="compositionally biased region" description="Polar residues" evidence="6">
    <location>
        <begin position="287"/>
        <end position="301"/>
    </location>
</feature>
<dbReference type="GO" id="GO:0012505">
    <property type="term" value="C:endomembrane system"/>
    <property type="evidence" value="ECO:0007669"/>
    <property type="project" value="UniProtKB-SubCell"/>
</dbReference>
<evidence type="ECO:0000313" key="9">
    <source>
        <dbReference type="EMBL" id="KAF7292397.1"/>
    </source>
</evidence>
<keyword evidence="4" id="KW-0472">Membrane</keyword>
<dbReference type="InterPro" id="IPR036869">
    <property type="entry name" value="J_dom_sf"/>
</dbReference>
<dbReference type="InterPro" id="IPR052606">
    <property type="entry name" value="DnaJ_domain_protein"/>
</dbReference>
<reference evidence="9" key="1">
    <citation type="submission" date="2020-05" db="EMBL/GenBank/DDBJ databases">
        <title>Mycena genomes resolve the evolution of fungal bioluminescence.</title>
        <authorList>
            <person name="Tsai I.J."/>
        </authorList>
    </citation>
    <scope>NUCLEOTIDE SEQUENCE</scope>
    <source>
        <strain evidence="9">110903Hualien_Pintung</strain>
    </source>
</reference>
<dbReference type="Proteomes" id="UP000613580">
    <property type="component" value="Unassembled WGS sequence"/>
</dbReference>
<dbReference type="CDD" id="cd06257">
    <property type="entry name" value="DnaJ"/>
    <property type="match status" value="1"/>
</dbReference>
<sequence length="311" mass="34864">MRLFLTFCAFFALVAVVFAWEKEDHEIFDLVSSIQASEGKDVNFYSWLEVSPSATTAEIAKAPFVQAYRKKSMQLHPDKNPHDKKIHERFARLGVVSTILRNKESRERYDFFYRNGVPVWRGTGYYYSRFRPGLGTAIVFLIIVTSGFQYAAQHVNSRRDLARIEDIVRQARQVAWGPRMVPVEGQRKVKVNLGGGPESEAPERWISMVVDANNVYFLHPDGDMELLDASTATQPAISSTWFIALVRSSYQSAFGRSNDLKEAEGVSPPQADDDELSGTASEAPGSGTVTPREGQTTSTSTGKRKKATKRR</sequence>
<keyword evidence="3" id="KW-1133">Transmembrane helix</keyword>
<keyword evidence="1" id="KW-0812">Transmembrane</keyword>
<dbReference type="SUPFAM" id="SSF46565">
    <property type="entry name" value="Chaperone J-domain"/>
    <property type="match status" value="1"/>
</dbReference>
<dbReference type="Gene3D" id="1.10.287.110">
    <property type="entry name" value="DnaJ domain"/>
    <property type="match status" value="1"/>
</dbReference>
<protein>
    <submittedName>
        <fullName evidence="9">J domain-containing protein</fullName>
    </submittedName>
</protein>
<evidence type="ECO:0000256" key="7">
    <source>
        <dbReference type="SAM" id="SignalP"/>
    </source>
</evidence>
<dbReference type="EMBL" id="JACAZE010000022">
    <property type="protein sequence ID" value="KAF7292397.1"/>
    <property type="molecule type" value="Genomic_DNA"/>
</dbReference>
<proteinExistence type="predicted"/>
<evidence type="ECO:0000256" key="2">
    <source>
        <dbReference type="ARBA" id="ARBA00022729"/>
    </source>
</evidence>
<evidence type="ECO:0000313" key="10">
    <source>
        <dbReference type="Proteomes" id="UP000613580"/>
    </source>
</evidence>
<dbReference type="AlphaFoldDB" id="A0A8H6VSI5"/>
<feature type="chain" id="PRO_5034501225" evidence="7">
    <location>
        <begin position="20"/>
        <end position="311"/>
    </location>
</feature>
<accession>A0A8H6VSI5</accession>
<feature type="signal peptide" evidence="7">
    <location>
        <begin position="1"/>
        <end position="19"/>
    </location>
</feature>
<evidence type="ECO:0000256" key="1">
    <source>
        <dbReference type="ARBA" id="ARBA00022692"/>
    </source>
</evidence>
<feature type="region of interest" description="Disordered" evidence="6">
    <location>
        <begin position="260"/>
        <end position="311"/>
    </location>
</feature>
<comment type="subcellular location">
    <subcellularLocation>
        <location evidence="5">Endomembrane system</location>
        <topology evidence="5">Single-pass membrane protein</topology>
    </subcellularLocation>
</comment>
<evidence type="ECO:0000256" key="6">
    <source>
        <dbReference type="SAM" id="MobiDB-lite"/>
    </source>
</evidence>
<dbReference type="SMART" id="SM00271">
    <property type="entry name" value="DnaJ"/>
    <property type="match status" value="1"/>
</dbReference>
<evidence type="ECO:0000259" key="8">
    <source>
        <dbReference type="PROSITE" id="PS50076"/>
    </source>
</evidence>
<dbReference type="PANTHER" id="PTHR44653:SF2">
    <property type="entry name" value="DNAJ HOMOLOG SUBFAMILY C MEMBER 1"/>
    <property type="match status" value="1"/>
</dbReference>
<dbReference type="OrthoDB" id="413400at2759"/>
<gene>
    <name evidence="9" type="ORF">HMN09_01223800</name>
</gene>
<feature type="domain" description="J" evidence="8">
    <location>
        <begin position="43"/>
        <end position="113"/>
    </location>
</feature>
<evidence type="ECO:0000256" key="4">
    <source>
        <dbReference type="ARBA" id="ARBA00023136"/>
    </source>
</evidence>
<feature type="compositionally biased region" description="Basic residues" evidence="6">
    <location>
        <begin position="302"/>
        <end position="311"/>
    </location>
</feature>
<name>A0A8H6VSI5_MYCCL</name>
<keyword evidence="10" id="KW-1185">Reference proteome</keyword>
<dbReference type="PROSITE" id="PS50076">
    <property type="entry name" value="DNAJ_2"/>
    <property type="match status" value="1"/>
</dbReference>
<keyword evidence="2 7" id="KW-0732">Signal</keyword>
<dbReference type="PRINTS" id="PR00625">
    <property type="entry name" value="JDOMAIN"/>
</dbReference>